<dbReference type="InterPro" id="IPR050209">
    <property type="entry name" value="Rab_GTPases_membrane_traffic"/>
</dbReference>
<evidence type="ECO:0000313" key="4">
    <source>
        <dbReference type="Proteomes" id="UP000664169"/>
    </source>
</evidence>
<organism evidence="3 4">
    <name type="scientific">Gomphillus americanus</name>
    <dbReference type="NCBI Taxonomy" id="1940652"/>
    <lineage>
        <taxon>Eukaryota</taxon>
        <taxon>Fungi</taxon>
        <taxon>Dikarya</taxon>
        <taxon>Ascomycota</taxon>
        <taxon>Pezizomycotina</taxon>
        <taxon>Lecanoromycetes</taxon>
        <taxon>OSLEUM clade</taxon>
        <taxon>Ostropomycetidae</taxon>
        <taxon>Ostropales</taxon>
        <taxon>Graphidaceae</taxon>
        <taxon>Gomphilloideae</taxon>
        <taxon>Gomphillus</taxon>
    </lineage>
</organism>
<dbReference type="SMART" id="SM00174">
    <property type="entry name" value="RHO"/>
    <property type="match status" value="1"/>
</dbReference>
<dbReference type="InterPro" id="IPR005225">
    <property type="entry name" value="Small_GTP-bd"/>
</dbReference>
<evidence type="ECO:0000313" key="3">
    <source>
        <dbReference type="EMBL" id="CAF9907872.1"/>
    </source>
</evidence>
<feature type="compositionally biased region" description="Low complexity" evidence="2">
    <location>
        <begin position="82"/>
        <end position="96"/>
    </location>
</feature>
<dbReference type="PANTHER" id="PTHR47979">
    <property type="entry name" value="DRAB11-RELATED"/>
    <property type="match status" value="1"/>
</dbReference>
<evidence type="ECO:0000256" key="1">
    <source>
        <dbReference type="ARBA" id="ARBA00006270"/>
    </source>
</evidence>
<feature type="region of interest" description="Disordered" evidence="2">
    <location>
        <begin position="271"/>
        <end position="294"/>
    </location>
</feature>
<dbReference type="FunFam" id="3.40.50.300:FF:004198">
    <property type="entry name" value="Secretion related GTPase SrgD (AFU_orthologue AFUA_1G07680)"/>
    <property type="match status" value="1"/>
</dbReference>
<protein>
    <submittedName>
        <fullName evidence="3">Uncharacterized protein</fullName>
    </submittedName>
</protein>
<feature type="region of interest" description="Disordered" evidence="2">
    <location>
        <begin position="77"/>
        <end position="134"/>
    </location>
</feature>
<dbReference type="AlphaFoldDB" id="A0A8H3EL54"/>
<name>A0A8H3EL54_9LECA</name>
<dbReference type="SMART" id="SM00173">
    <property type="entry name" value="RAS"/>
    <property type="match status" value="1"/>
</dbReference>
<sequence>MSGPPWDYIAKLVCIGDSGTGKSSVQHQTIFRVELPNILQLTVRLCEGRFTNTHDVTIGVEFGSRIVPVGPPASFSLGINNPASTSTTEPTEQPESIRIPDNSQQKGGASTKQNKSKSSIPESSRTKASQKHMKLSLWDTAGQETYKSITRSYFRGASGALLVFDITRRNTFESVTQWLHDLRQIAEEGIVVILVGNKSDLASASSVEGQASKAANKRAVTQDEAKEWCRRNDVLQYVETSAKSGDGVERAFLEVAERIFQNIEAGRYDLNDRRSGVKGPGAGGGGGARGSGNRVGGEVVLGVNEVGGMNRNGKQGWGGGCC</sequence>
<dbReference type="InterPro" id="IPR001806">
    <property type="entry name" value="Small_GTPase"/>
</dbReference>
<dbReference type="Gene3D" id="3.40.50.300">
    <property type="entry name" value="P-loop containing nucleotide triphosphate hydrolases"/>
    <property type="match status" value="1"/>
</dbReference>
<dbReference type="NCBIfam" id="TIGR00231">
    <property type="entry name" value="small_GTP"/>
    <property type="match status" value="1"/>
</dbReference>
<feature type="compositionally biased region" description="Gly residues" evidence="2">
    <location>
        <begin position="278"/>
        <end position="294"/>
    </location>
</feature>
<proteinExistence type="inferred from homology"/>
<dbReference type="GO" id="GO:0005525">
    <property type="term" value="F:GTP binding"/>
    <property type="evidence" value="ECO:0007669"/>
    <property type="project" value="InterPro"/>
</dbReference>
<dbReference type="PROSITE" id="PS51420">
    <property type="entry name" value="RHO"/>
    <property type="match status" value="1"/>
</dbReference>
<dbReference type="Proteomes" id="UP000664169">
    <property type="component" value="Unassembled WGS sequence"/>
</dbReference>
<comment type="similarity">
    <text evidence="1">Belongs to the small GTPase superfamily. Rab family.</text>
</comment>
<dbReference type="SMART" id="SM00175">
    <property type="entry name" value="RAB"/>
    <property type="match status" value="1"/>
</dbReference>
<dbReference type="PROSITE" id="PS51421">
    <property type="entry name" value="RAS"/>
    <property type="match status" value="1"/>
</dbReference>
<dbReference type="GO" id="GO:0003924">
    <property type="term" value="F:GTPase activity"/>
    <property type="evidence" value="ECO:0007669"/>
    <property type="project" value="InterPro"/>
</dbReference>
<gene>
    <name evidence="3" type="ORF">GOMPHAMPRED_006008</name>
</gene>
<accession>A0A8H3EL54</accession>
<dbReference type="Pfam" id="PF00071">
    <property type="entry name" value="Ras"/>
    <property type="match status" value="1"/>
</dbReference>
<reference evidence="3" key="1">
    <citation type="submission" date="2021-03" db="EMBL/GenBank/DDBJ databases">
        <authorList>
            <person name="Tagirdzhanova G."/>
        </authorList>
    </citation>
    <scope>NUCLEOTIDE SEQUENCE</scope>
</reference>
<dbReference type="SUPFAM" id="SSF52540">
    <property type="entry name" value="P-loop containing nucleoside triphosphate hydrolases"/>
    <property type="match status" value="1"/>
</dbReference>
<feature type="compositionally biased region" description="Polar residues" evidence="2">
    <location>
        <begin position="101"/>
        <end position="127"/>
    </location>
</feature>
<keyword evidence="4" id="KW-1185">Reference proteome</keyword>
<dbReference type="PROSITE" id="PS51419">
    <property type="entry name" value="RAB"/>
    <property type="match status" value="1"/>
</dbReference>
<comment type="caution">
    <text evidence="3">The sequence shown here is derived from an EMBL/GenBank/DDBJ whole genome shotgun (WGS) entry which is preliminary data.</text>
</comment>
<dbReference type="CDD" id="cd00154">
    <property type="entry name" value="Rab"/>
    <property type="match status" value="1"/>
</dbReference>
<dbReference type="EMBL" id="CAJPDQ010000004">
    <property type="protein sequence ID" value="CAF9907872.1"/>
    <property type="molecule type" value="Genomic_DNA"/>
</dbReference>
<dbReference type="InterPro" id="IPR027417">
    <property type="entry name" value="P-loop_NTPase"/>
</dbReference>
<evidence type="ECO:0000256" key="2">
    <source>
        <dbReference type="SAM" id="MobiDB-lite"/>
    </source>
</evidence>
<dbReference type="OrthoDB" id="9989112at2759"/>
<dbReference type="PRINTS" id="PR00449">
    <property type="entry name" value="RASTRNSFRMNG"/>
</dbReference>